<dbReference type="PRINTS" id="PR00837">
    <property type="entry name" value="V5TPXLIKE"/>
</dbReference>
<dbReference type="Gene3D" id="3.40.33.10">
    <property type="entry name" value="CAP"/>
    <property type="match status" value="1"/>
</dbReference>
<dbReference type="WormBase" id="C39E9.6">
    <property type="protein sequence ID" value="CE05389"/>
    <property type="gene ID" value="WBGene00008030"/>
    <property type="gene designation" value="scl-8"/>
</dbReference>
<dbReference type="CTD" id="183345"/>
<dbReference type="SMR" id="Q18540"/>
<organism evidence="3 4">
    <name type="scientific">Caenorhabditis elegans</name>
    <dbReference type="NCBI Taxonomy" id="6239"/>
    <lineage>
        <taxon>Eukaryota</taxon>
        <taxon>Metazoa</taxon>
        <taxon>Ecdysozoa</taxon>
        <taxon>Nematoda</taxon>
        <taxon>Chromadorea</taxon>
        <taxon>Rhabditida</taxon>
        <taxon>Rhabditina</taxon>
        <taxon>Rhabditomorpha</taxon>
        <taxon>Rhabditoidea</taxon>
        <taxon>Rhabditidae</taxon>
        <taxon>Peloderinae</taxon>
        <taxon>Caenorhabditis</taxon>
    </lineage>
</organism>
<keyword evidence="1" id="KW-0732">Signal</keyword>
<dbReference type="SMART" id="SM00198">
    <property type="entry name" value="SCP"/>
    <property type="match status" value="1"/>
</dbReference>
<dbReference type="AlphaFoldDB" id="Q18540"/>
<evidence type="ECO:0007829" key="6">
    <source>
        <dbReference type="PeptideAtlas" id="Q18540"/>
    </source>
</evidence>
<dbReference type="SUPFAM" id="SSF55797">
    <property type="entry name" value="PR-1-like"/>
    <property type="match status" value="1"/>
</dbReference>
<evidence type="ECO:0000256" key="1">
    <source>
        <dbReference type="SAM" id="SignalP"/>
    </source>
</evidence>
<dbReference type="PANTHER" id="PTHR10334">
    <property type="entry name" value="CYSTEINE-RICH SECRETORY PROTEIN-RELATED"/>
    <property type="match status" value="1"/>
</dbReference>
<dbReference type="PhylomeDB" id="Q18540"/>
<reference evidence="3 4" key="1">
    <citation type="journal article" date="1998" name="Science">
        <title>Genome sequence of the nematode C. elegans: a platform for investigating biology.</title>
        <authorList>
            <consortium name="The C. elegans sequencing consortium"/>
            <person name="Sulson J.E."/>
            <person name="Waterston R."/>
        </authorList>
    </citation>
    <scope>NUCLEOTIDE SEQUENCE [LARGE SCALE GENOMIC DNA]</scope>
    <source>
        <strain evidence="3 4">Bristol N2</strain>
    </source>
</reference>
<proteinExistence type="evidence at protein level"/>
<dbReference type="Proteomes" id="UP000001940">
    <property type="component" value="Chromosome IV"/>
</dbReference>
<dbReference type="eggNOG" id="KOG3017">
    <property type="taxonomic scope" value="Eukaryota"/>
</dbReference>
<evidence type="ECO:0000313" key="4">
    <source>
        <dbReference type="Proteomes" id="UP000001940"/>
    </source>
</evidence>
<name>Q18540_CAEEL</name>
<dbReference type="Bgee" id="WBGene00008030">
    <property type="expression patterns" value="Expressed in adult organism and 1 other cell type or tissue"/>
</dbReference>
<dbReference type="GO" id="GO:0005615">
    <property type="term" value="C:extracellular space"/>
    <property type="evidence" value="ECO:0000318"/>
    <property type="project" value="GO_Central"/>
</dbReference>
<dbReference type="InterPro" id="IPR002413">
    <property type="entry name" value="V5_allergen-like"/>
</dbReference>
<dbReference type="InParanoid" id="Q18540"/>
<dbReference type="CDD" id="cd05380">
    <property type="entry name" value="CAP_euk"/>
    <property type="match status" value="1"/>
</dbReference>
<dbReference type="UCSC" id="C39E9.6">
    <property type="organism name" value="c. elegans"/>
</dbReference>
<dbReference type="PRINTS" id="PR00838">
    <property type="entry name" value="V5ALLERGEN"/>
</dbReference>
<dbReference type="FunCoup" id="Q18540">
    <property type="interactions" value="82"/>
</dbReference>
<dbReference type="KEGG" id="cel:CELE_C39E9.6"/>
<dbReference type="PaxDb" id="6239-C39E9.6"/>
<keyword evidence="4" id="KW-1185">Reference proteome</keyword>
<dbReference type="AGR" id="WB:WBGene00008030"/>
<evidence type="ECO:0000313" key="3">
    <source>
        <dbReference type="EMBL" id="CAA94332.1"/>
    </source>
</evidence>
<dbReference type="OrthoDB" id="5876828at2759"/>
<dbReference type="PeptideAtlas" id="Q18540"/>
<feature type="signal peptide" evidence="1">
    <location>
        <begin position="1"/>
        <end position="16"/>
    </location>
</feature>
<dbReference type="GeneID" id="183345"/>
<dbReference type="InterPro" id="IPR035940">
    <property type="entry name" value="CAP_sf"/>
</dbReference>
<dbReference type="OMA" id="GCAISEY"/>
<dbReference type="InterPro" id="IPR014044">
    <property type="entry name" value="CAP_dom"/>
</dbReference>
<accession>Q18540</accession>
<dbReference type="STRING" id="6239.C39E9.6.1"/>
<keyword evidence="6" id="KW-1267">Proteomics identification</keyword>
<feature type="chain" id="PRO_5004186849" evidence="1">
    <location>
        <begin position="17"/>
        <end position="210"/>
    </location>
</feature>
<dbReference type="FunFam" id="3.40.33.10:FF:000013">
    <property type="entry name" value="SCP-Like extracellular protein"/>
    <property type="match status" value="1"/>
</dbReference>
<dbReference type="PIR" id="T19849">
    <property type="entry name" value="T19849"/>
</dbReference>
<dbReference type="Pfam" id="PF00188">
    <property type="entry name" value="CAP"/>
    <property type="match status" value="1"/>
</dbReference>
<evidence type="ECO:0000313" key="5">
    <source>
        <dbReference type="WormBase" id="C39E9.6"/>
    </source>
</evidence>
<dbReference type="EMBL" id="BX284604">
    <property type="protein sequence ID" value="CAA94332.1"/>
    <property type="molecule type" value="Genomic_DNA"/>
</dbReference>
<feature type="domain" description="SCP" evidence="2">
    <location>
        <begin position="21"/>
        <end position="183"/>
    </location>
</feature>
<gene>
    <name evidence="3 5" type="primary">scl-8</name>
    <name evidence="5" type="ORF">C39E9.6</name>
    <name evidence="3" type="ORF">CELE_C39E9.6</name>
</gene>
<dbReference type="HOGENOM" id="CLU_035730_7_1_1"/>
<sequence>MRTLLVLAVACVGVYAQFSEGGKQSILNAHNDIRSRIAKGNYVAKGNRKESATNMLKMKWDSSLEQSAQNYANGCHMQHSTNDKTIGENLYWEWSGDPFSDLDKFGKIATVAWDHEFEQFGWNSNKFSLALFNTGVAHATQIAWAPTGKIGCGVKNCGRDARRGGLFQVAIVCQYRVRGNFFFKNIYNSGATCSACPAGTSCEQSTGLCA</sequence>
<dbReference type="InterPro" id="IPR001283">
    <property type="entry name" value="CRISP-related"/>
</dbReference>
<protein>
    <submittedName>
        <fullName evidence="3">SCP domain-containing protein</fullName>
    </submittedName>
</protein>
<evidence type="ECO:0000259" key="2">
    <source>
        <dbReference type="SMART" id="SM00198"/>
    </source>
</evidence>
<dbReference type="Reactome" id="R-CEL-6798695">
    <property type="pathway name" value="Neutrophil degranulation"/>
</dbReference>
<dbReference type="RefSeq" id="NP_502510.1">
    <property type="nucleotide sequence ID" value="NM_070109.3"/>
</dbReference>